<dbReference type="RefSeq" id="WP_085672632.1">
    <property type="nucleotide sequence ID" value="NZ_JACKRU010000819.1"/>
</dbReference>
<dbReference type="FunFam" id="3.40.50.2000:FF:000009">
    <property type="entry name" value="Sterol 3-beta-glucosyltransferase UGT80A2"/>
    <property type="match status" value="1"/>
</dbReference>
<dbReference type="SUPFAM" id="SSF53756">
    <property type="entry name" value="UDP-Glycosyltransferase/glycogen phosphorylase"/>
    <property type="match status" value="1"/>
</dbReference>
<dbReference type="Pfam" id="PF06722">
    <property type="entry name" value="EryCIII-like_C"/>
    <property type="match status" value="1"/>
</dbReference>
<protein>
    <submittedName>
        <fullName evidence="3">Glycosyltransferase</fullName>
    </submittedName>
</protein>
<keyword evidence="3" id="KW-0808">Transferase</keyword>
<dbReference type="PANTHER" id="PTHR48050:SF13">
    <property type="entry name" value="STEROL 3-BETA-GLUCOSYLTRANSFERASE UGT80A2"/>
    <property type="match status" value="1"/>
</dbReference>
<dbReference type="Proteomes" id="UP000193317">
    <property type="component" value="Unassembled WGS sequence"/>
</dbReference>
<feature type="domain" description="Erythromycin biosynthesis protein CIII-like C-terminal" evidence="2">
    <location>
        <begin position="275"/>
        <end position="369"/>
    </location>
</feature>
<evidence type="ECO:0000313" key="4">
    <source>
        <dbReference type="Proteomes" id="UP000193317"/>
    </source>
</evidence>
<dbReference type="OrthoDB" id="3253247at2"/>
<dbReference type="GO" id="GO:0008194">
    <property type="term" value="F:UDP-glycosyltransferase activity"/>
    <property type="evidence" value="ECO:0007669"/>
    <property type="project" value="InterPro"/>
</dbReference>
<accession>A0A1X2DUQ8</accession>
<dbReference type="EMBL" id="LQPW01000154">
    <property type="protein sequence ID" value="ORW91780.1"/>
    <property type="molecule type" value="Genomic_DNA"/>
</dbReference>
<keyword evidence="4" id="KW-1185">Reference proteome</keyword>
<dbReference type="InterPro" id="IPR004276">
    <property type="entry name" value="GlycoTrans_28_N"/>
</dbReference>
<dbReference type="PANTHER" id="PTHR48050">
    <property type="entry name" value="STEROL 3-BETA-GLUCOSYLTRANSFERASE"/>
    <property type="match status" value="1"/>
</dbReference>
<dbReference type="GO" id="GO:0016758">
    <property type="term" value="F:hexosyltransferase activity"/>
    <property type="evidence" value="ECO:0007669"/>
    <property type="project" value="InterPro"/>
</dbReference>
<dbReference type="InterPro" id="IPR010610">
    <property type="entry name" value="EryCIII-like_C"/>
</dbReference>
<dbReference type="InterPro" id="IPR002213">
    <property type="entry name" value="UDP_glucos_trans"/>
</dbReference>
<dbReference type="InterPro" id="IPR050426">
    <property type="entry name" value="Glycosyltransferase_28"/>
</dbReference>
<dbReference type="GO" id="GO:0005975">
    <property type="term" value="P:carbohydrate metabolic process"/>
    <property type="evidence" value="ECO:0007669"/>
    <property type="project" value="InterPro"/>
</dbReference>
<dbReference type="Gene3D" id="3.40.50.2000">
    <property type="entry name" value="Glycogen Phosphorylase B"/>
    <property type="match status" value="2"/>
</dbReference>
<sequence length="389" mass="40291">MRVVLAAYGSRGDVEPCAAVGVELARRGHSVCMAVPPNLVGFVESAGLIAATYGPDSREELNPASDLARKLATQVQNPVSMLSEVIEHVSLINLDKSATLTSLTAGADLLVASFNEQGLAANVAEYQGIPLAAVHPFPARIWASGGAAPLITTAVEGAQRDALGLPEAQPVPPALQIQAYDELCLPEPAGQWVQPDARRPFVGALTLQLPTDADETVLCWIAAGKAPIYFGFGSTPLARPAETVAMIEAACAQLGERALICGSGTEPTRSDHLMAVGAVNHSAVFPACRAVVHHGGAGTTAAGLRAGVPTLILWFWLDQPLWAAAVAELEVGAARAFSATTRDSLVSDLRTILTPHCTSRARAVAAEMTDPAVSVAAAAALLEGLTRPD</sequence>
<evidence type="ECO:0000259" key="2">
    <source>
        <dbReference type="Pfam" id="PF06722"/>
    </source>
</evidence>
<gene>
    <name evidence="3" type="ORF">AWC27_09760</name>
</gene>
<dbReference type="GO" id="GO:0033072">
    <property type="term" value="P:vancomycin biosynthetic process"/>
    <property type="evidence" value="ECO:0007669"/>
    <property type="project" value="UniProtKB-ARBA"/>
</dbReference>
<proteinExistence type="predicted"/>
<reference evidence="3 4" key="1">
    <citation type="submission" date="2016-01" db="EMBL/GenBank/DDBJ databases">
        <title>The new phylogeny of the genus Mycobacterium.</title>
        <authorList>
            <person name="Tarcisio F."/>
            <person name="Conor M."/>
            <person name="Antonella G."/>
            <person name="Elisabetta G."/>
            <person name="Giulia F.S."/>
            <person name="Sara T."/>
            <person name="Anna F."/>
            <person name="Clotilde B."/>
            <person name="Roberto B."/>
            <person name="Veronica D.S."/>
            <person name="Fabio R."/>
            <person name="Monica P."/>
            <person name="Olivier J."/>
            <person name="Enrico T."/>
            <person name="Nicola S."/>
        </authorList>
    </citation>
    <scope>NUCLEOTIDE SEQUENCE [LARGE SCALE GENOMIC DNA]</scope>
    <source>
        <strain evidence="3 4">DSM 44166</strain>
    </source>
</reference>
<dbReference type="AlphaFoldDB" id="A0A1X2DUQ8"/>
<evidence type="ECO:0000313" key="3">
    <source>
        <dbReference type="EMBL" id="ORW91780.1"/>
    </source>
</evidence>
<comment type="caution">
    <text evidence="3">The sequence shown here is derived from an EMBL/GenBank/DDBJ whole genome shotgun (WGS) entry which is preliminary data.</text>
</comment>
<evidence type="ECO:0000259" key="1">
    <source>
        <dbReference type="Pfam" id="PF03033"/>
    </source>
</evidence>
<dbReference type="Pfam" id="PF03033">
    <property type="entry name" value="Glyco_transf_28"/>
    <property type="match status" value="1"/>
</dbReference>
<name>A0A1X2DUQ8_MYCSZ</name>
<dbReference type="CDD" id="cd03784">
    <property type="entry name" value="GT1_Gtf-like"/>
    <property type="match status" value="1"/>
</dbReference>
<feature type="domain" description="Glycosyltransferase family 28 N-terminal" evidence="1">
    <location>
        <begin position="3"/>
        <end position="71"/>
    </location>
</feature>
<organism evidence="3 4">
    <name type="scientific">Mycobacterium szulgai</name>
    <dbReference type="NCBI Taxonomy" id="1787"/>
    <lineage>
        <taxon>Bacteria</taxon>
        <taxon>Bacillati</taxon>
        <taxon>Actinomycetota</taxon>
        <taxon>Actinomycetes</taxon>
        <taxon>Mycobacteriales</taxon>
        <taxon>Mycobacteriaceae</taxon>
        <taxon>Mycobacterium</taxon>
    </lineage>
</organism>